<evidence type="ECO:0000256" key="11">
    <source>
        <dbReference type="SAM" id="MobiDB-lite"/>
    </source>
</evidence>
<keyword evidence="15" id="KW-1185">Reference proteome</keyword>
<dbReference type="PROSITE" id="PS50089">
    <property type="entry name" value="ZF_RING_2"/>
    <property type="match status" value="1"/>
</dbReference>
<protein>
    <recommendedName>
        <fullName evidence="2">RBR-type E3 ubiquitin transferase</fullName>
        <ecNumber evidence="2">2.3.2.31</ecNumber>
    </recommendedName>
</protein>
<feature type="region of interest" description="Disordered" evidence="11">
    <location>
        <begin position="225"/>
        <end position="252"/>
    </location>
</feature>
<dbReference type="SUPFAM" id="SSF57850">
    <property type="entry name" value="RING/U-box"/>
    <property type="match status" value="3"/>
</dbReference>
<dbReference type="GO" id="GO:0061630">
    <property type="term" value="F:ubiquitin protein ligase activity"/>
    <property type="evidence" value="ECO:0007669"/>
    <property type="project" value="UniProtKB-EC"/>
</dbReference>
<accession>A0AAV9P9M1</accession>
<keyword evidence="10" id="KW-0175">Coiled coil</keyword>
<dbReference type="EMBL" id="JAVRRT010000008">
    <property type="protein sequence ID" value="KAK5169708.1"/>
    <property type="molecule type" value="Genomic_DNA"/>
</dbReference>
<dbReference type="InterPro" id="IPR013083">
    <property type="entry name" value="Znf_RING/FYVE/PHD"/>
</dbReference>
<keyword evidence="3" id="KW-0808">Transferase</keyword>
<feature type="compositionally biased region" description="Basic and acidic residues" evidence="11">
    <location>
        <begin position="178"/>
        <end position="189"/>
    </location>
</feature>
<evidence type="ECO:0000259" key="12">
    <source>
        <dbReference type="PROSITE" id="PS50089"/>
    </source>
</evidence>
<evidence type="ECO:0000256" key="2">
    <source>
        <dbReference type="ARBA" id="ARBA00012251"/>
    </source>
</evidence>
<keyword evidence="8" id="KW-0862">Zinc</keyword>
<dbReference type="Pfam" id="PF01485">
    <property type="entry name" value="IBR"/>
    <property type="match status" value="1"/>
</dbReference>
<keyword evidence="4" id="KW-0479">Metal-binding</keyword>
<organism evidence="14 15">
    <name type="scientific">Saxophila tyrrhenica</name>
    <dbReference type="NCBI Taxonomy" id="1690608"/>
    <lineage>
        <taxon>Eukaryota</taxon>
        <taxon>Fungi</taxon>
        <taxon>Dikarya</taxon>
        <taxon>Ascomycota</taxon>
        <taxon>Pezizomycotina</taxon>
        <taxon>Dothideomycetes</taxon>
        <taxon>Dothideomycetidae</taxon>
        <taxon>Mycosphaerellales</taxon>
        <taxon>Extremaceae</taxon>
        <taxon>Saxophila</taxon>
    </lineage>
</organism>
<dbReference type="Gene3D" id="3.30.40.10">
    <property type="entry name" value="Zinc/RING finger domain, C3HC4 (zinc finger)"/>
    <property type="match status" value="1"/>
</dbReference>
<dbReference type="Proteomes" id="UP001337655">
    <property type="component" value="Unassembled WGS sequence"/>
</dbReference>
<dbReference type="SMART" id="SM00647">
    <property type="entry name" value="IBR"/>
    <property type="match status" value="2"/>
</dbReference>
<feature type="compositionally biased region" description="Polar residues" evidence="11">
    <location>
        <begin position="230"/>
        <end position="239"/>
    </location>
</feature>
<evidence type="ECO:0000256" key="4">
    <source>
        <dbReference type="ARBA" id="ARBA00022723"/>
    </source>
</evidence>
<feature type="domain" description="RING-type" evidence="12">
    <location>
        <begin position="370"/>
        <end position="423"/>
    </location>
</feature>
<name>A0AAV9P9M1_9PEZI</name>
<feature type="region of interest" description="Disordered" evidence="11">
    <location>
        <begin position="1"/>
        <end position="69"/>
    </location>
</feature>
<dbReference type="GO" id="GO:0008270">
    <property type="term" value="F:zinc ion binding"/>
    <property type="evidence" value="ECO:0007669"/>
    <property type="project" value="UniProtKB-KW"/>
</dbReference>
<evidence type="ECO:0000256" key="7">
    <source>
        <dbReference type="ARBA" id="ARBA00022786"/>
    </source>
</evidence>
<dbReference type="CDD" id="cd20336">
    <property type="entry name" value="Rcat_RBR"/>
    <property type="match status" value="1"/>
</dbReference>
<dbReference type="InterPro" id="IPR002867">
    <property type="entry name" value="IBR_dom"/>
</dbReference>
<feature type="region of interest" description="Disordered" evidence="11">
    <location>
        <begin position="110"/>
        <end position="198"/>
    </location>
</feature>
<evidence type="ECO:0000256" key="9">
    <source>
        <dbReference type="PROSITE-ProRule" id="PRU00175"/>
    </source>
</evidence>
<dbReference type="InterPro" id="IPR044066">
    <property type="entry name" value="TRIAD_supradom"/>
</dbReference>
<evidence type="ECO:0000256" key="1">
    <source>
        <dbReference type="ARBA" id="ARBA00001798"/>
    </source>
</evidence>
<reference evidence="14 15" key="1">
    <citation type="submission" date="2023-08" db="EMBL/GenBank/DDBJ databases">
        <title>Black Yeasts Isolated from many extreme environments.</title>
        <authorList>
            <person name="Coleine C."/>
            <person name="Stajich J.E."/>
            <person name="Selbmann L."/>
        </authorList>
    </citation>
    <scope>NUCLEOTIDE SEQUENCE [LARGE SCALE GENOMIC DNA]</scope>
    <source>
        <strain evidence="14 15">CCFEE 5935</strain>
    </source>
</reference>
<evidence type="ECO:0000256" key="8">
    <source>
        <dbReference type="ARBA" id="ARBA00022833"/>
    </source>
</evidence>
<dbReference type="CDD" id="cd20335">
    <property type="entry name" value="BRcat_RBR"/>
    <property type="match status" value="1"/>
</dbReference>
<dbReference type="InterPro" id="IPR001841">
    <property type="entry name" value="Znf_RING"/>
</dbReference>
<feature type="domain" description="RING-type" evidence="13">
    <location>
        <begin position="366"/>
        <end position="583"/>
    </location>
</feature>
<feature type="coiled-coil region" evidence="10">
    <location>
        <begin position="276"/>
        <end position="312"/>
    </location>
</feature>
<keyword evidence="7" id="KW-0833">Ubl conjugation pathway</keyword>
<proteinExistence type="predicted"/>
<evidence type="ECO:0000313" key="14">
    <source>
        <dbReference type="EMBL" id="KAK5169708.1"/>
    </source>
</evidence>
<keyword evidence="6 9" id="KW-0863">Zinc-finger</keyword>
<evidence type="ECO:0000313" key="15">
    <source>
        <dbReference type="Proteomes" id="UP001337655"/>
    </source>
</evidence>
<dbReference type="InterPro" id="IPR031127">
    <property type="entry name" value="E3_UB_ligase_RBR"/>
</dbReference>
<dbReference type="PROSITE" id="PS51873">
    <property type="entry name" value="TRIAD"/>
    <property type="match status" value="1"/>
</dbReference>
<gene>
    <name evidence="14" type="ORF">LTR77_005686</name>
</gene>
<evidence type="ECO:0000256" key="6">
    <source>
        <dbReference type="ARBA" id="ARBA00022771"/>
    </source>
</evidence>
<dbReference type="Pfam" id="PF22191">
    <property type="entry name" value="IBR_1"/>
    <property type="match status" value="1"/>
</dbReference>
<evidence type="ECO:0000256" key="5">
    <source>
        <dbReference type="ARBA" id="ARBA00022737"/>
    </source>
</evidence>
<evidence type="ECO:0000256" key="3">
    <source>
        <dbReference type="ARBA" id="ARBA00022679"/>
    </source>
</evidence>
<evidence type="ECO:0000259" key="13">
    <source>
        <dbReference type="PROSITE" id="PS51873"/>
    </source>
</evidence>
<dbReference type="PANTHER" id="PTHR11685">
    <property type="entry name" value="RBR FAMILY RING FINGER AND IBR DOMAIN-CONTAINING"/>
    <property type="match status" value="1"/>
</dbReference>
<dbReference type="GeneID" id="89927027"/>
<dbReference type="Gene3D" id="1.20.120.1750">
    <property type="match status" value="1"/>
</dbReference>
<comment type="catalytic activity">
    <reaction evidence="1">
        <text>[E2 ubiquitin-conjugating enzyme]-S-ubiquitinyl-L-cysteine + [acceptor protein]-L-lysine = [E2 ubiquitin-conjugating enzyme]-L-cysteine + [acceptor protein]-N(6)-ubiquitinyl-L-lysine.</text>
        <dbReference type="EC" id="2.3.2.31"/>
    </reaction>
</comment>
<feature type="compositionally biased region" description="Basic and acidic residues" evidence="11">
    <location>
        <begin position="240"/>
        <end position="252"/>
    </location>
</feature>
<dbReference type="GO" id="GO:0016567">
    <property type="term" value="P:protein ubiquitination"/>
    <property type="evidence" value="ECO:0007669"/>
    <property type="project" value="InterPro"/>
</dbReference>
<dbReference type="EC" id="2.3.2.31" evidence="2"/>
<dbReference type="AlphaFoldDB" id="A0AAV9P9M1"/>
<evidence type="ECO:0000256" key="10">
    <source>
        <dbReference type="SAM" id="Coils"/>
    </source>
</evidence>
<feature type="compositionally biased region" description="Polar residues" evidence="11">
    <location>
        <begin position="126"/>
        <end position="148"/>
    </location>
</feature>
<sequence length="599" mass="65984">MPALKDIFSGVRLPKRDSDNAKPAAEPSRLRKRYATLAKGSTDSYGGQPLGLHQGVPHFGHEPHPKAVHPAQSALDPEIALSGSAAWPQREGALIPKRLSVVDMNYRASGPRARRLKSPQKAIPDESSSVIASNSSPKAVSGQSGSNGRSERSAAGSKNFVTAPLALTEQSKPAPEQYRSKDSRADRKKQMPPFRDLGWNQYGDSVAIDINLAYWAHTLGIHLPDRPIVSNKSPGNSSKKLQERSNPQDRTAVRKLDGCPTLKRWMNNQDISGTQYESLKTELKTLQAERYAEREEQRMLQLMDELGRLEHAARVEEHAACSAASEGGTSQSGMASSSAACKSIHNRLEERNKATLAAGLAAAQARLTECTVCGDIKEPWEVFATAPTTMCTHPPQTCIECLQTWVASEFSTKGTHGIKCPDCPLTLEYADIQTSASLATFEAYDRLATRNALGSLDEFGWCLKPGCGSGQMNIDNNAFMDCASCGFKQCLTHKVPWHTGETCEQYEYRSSGQKKRDEKRKTVAMLDKVSKKCPNRACGWRIQKTSGCEHMTCRKCRHQFCWLCLCSHAEIKRIGNTAHAKDCKFHSDNIKPSWPFNAH</sequence>
<comment type="caution">
    <text evidence="14">The sequence shown here is derived from an EMBL/GenBank/DDBJ whole genome shotgun (WGS) entry which is preliminary data.</text>
</comment>
<keyword evidence="5" id="KW-0677">Repeat</keyword>
<dbReference type="RefSeq" id="XP_064659054.1">
    <property type="nucleotide sequence ID" value="XM_064802929.1"/>
</dbReference>